<dbReference type="CDD" id="cd10456">
    <property type="entry name" value="GIY-YIG_UPF0213"/>
    <property type="match status" value="1"/>
</dbReference>
<dbReference type="Pfam" id="PF01541">
    <property type="entry name" value="GIY-YIG"/>
    <property type="match status" value="1"/>
</dbReference>
<dbReference type="Gene3D" id="3.40.1440.10">
    <property type="entry name" value="GIY-YIG endonuclease"/>
    <property type="match status" value="1"/>
</dbReference>
<evidence type="ECO:0000259" key="2">
    <source>
        <dbReference type="PROSITE" id="PS50164"/>
    </source>
</evidence>
<sequence length="95" mass="11052">MILVDHQSRISKNFFVYVLRSLVDGTFYIGSTSNINERLKQHNQGKSRYTRGHRPYELIYSESFPSRVGAETREKAIKKYGNTKNFLKSRVPPTP</sequence>
<proteinExistence type="inferred from homology"/>
<keyword evidence="3" id="KW-0540">Nuclease</keyword>
<protein>
    <submittedName>
        <fullName evidence="3">Endonuclease</fullName>
    </submittedName>
</protein>
<evidence type="ECO:0000256" key="1">
    <source>
        <dbReference type="ARBA" id="ARBA00007435"/>
    </source>
</evidence>
<dbReference type="EMBL" id="PFED01000016">
    <property type="protein sequence ID" value="PJE63274.1"/>
    <property type="molecule type" value="Genomic_DNA"/>
</dbReference>
<dbReference type="Proteomes" id="UP000229554">
    <property type="component" value="Unassembled WGS sequence"/>
</dbReference>
<dbReference type="PANTHER" id="PTHR34477">
    <property type="entry name" value="UPF0213 PROTEIN YHBQ"/>
    <property type="match status" value="1"/>
</dbReference>
<dbReference type="InterPro" id="IPR035901">
    <property type="entry name" value="GIY-YIG_endonuc_sf"/>
</dbReference>
<dbReference type="SUPFAM" id="SSF82771">
    <property type="entry name" value="GIY-YIG endonuclease"/>
    <property type="match status" value="1"/>
</dbReference>
<dbReference type="GO" id="GO:0004519">
    <property type="term" value="F:endonuclease activity"/>
    <property type="evidence" value="ECO:0007669"/>
    <property type="project" value="UniProtKB-KW"/>
</dbReference>
<name>A0A2M8KTK4_9BACT</name>
<dbReference type="PANTHER" id="PTHR34477:SF1">
    <property type="entry name" value="UPF0213 PROTEIN YHBQ"/>
    <property type="match status" value="1"/>
</dbReference>
<evidence type="ECO:0000313" key="3">
    <source>
        <dbReference type="EMBL" id="PJE63274.1"/>
    </source>
</evidence>
<comment type="similarity">
    <text evidence="1">Belongs to the UPF0213 family.</text>
</comment>
<dbReference type="SMART" id="SM00465">
    <property type="entry name" value="GIYc"/>
    <property type="match status" value="1"/>
</dbReference>
<comment type="caution">
    <text evidence="3">The sequence shown here is derived from an EMBL/GenBank/DDBJ whole genome shotgun (WGS) entry which is preliminary data.</text>
</comment>
<feature type="domain" description="GIY-YIG" evidence="2">
    <location>
        <begin position="12"/>
        <end position="88"/>
    </location>
</feature>
<dbReference type="InterPro" id="IPR000305">
    <property type="entry name" value="GIY-YIG_endonuc"/>
</dbReference>
<dbReference type="InterPro" id="IPR050190">
    <property type="entry name" value="UPF0213_domain"/>
</dbReference>
<evidence type="ECO:0000313" key="4">
    <source>
        <dbReference type="Proteomes" id="UP000229554"/>
    </source>
</evidence>
<reference evidence="4" key="1">
    <citation type="submission" date="2017-09" db="EMBL/GenBank/DDBJ databases">
        <title>Depth-based differentiation of microbial function through sediment-hosted aquifers and enrichment of novel symbionts in the deep terrestrial subsurface.</title>
        <authorList>
            <person name="Probst A.J."/>
            <person name="Ladd B."/>
            <person name="Jarett J.K."/>
            <person name="Geller-Mcgrath D.E."/>
            <person name="Sieber C.M.K."/>
            <person name="Emerson J.B."/>
            <person name="Anantharaman K."/>
            <person name="Thomas B.C."/>
            <person name="Malmstrom R."/>
            <person name="Stieglmeier M."/>
            <person name="Klingl A."/>
            <person name="Woyke T."/>
            <person name="Ryan C.M."/>
            <person name="Banfield J.F."/>
        </authorList>
    </citation>
    <scope>NUCLEOTIDE SEQUENCE [LARGE SCALE GENOMIC DNA]</scope>
</reference>
<keyword evidence="3" id="KW-0378">Hydrolase</keyword>
<keyword evidence="3" id="KW-0255">Endonuclease</keyword>
<organism evidence="3 4">
    <name type="scientific">Candidatus Roizmanbacteria bacterium CG10_big_fil_rev_8_21_14_0_10_39_6</name>
    <dbReference type="NCBI Taxonomy" id="1974853"/>
    <lineage>
        <taxon>Bacteria</taxon>
        <taxon>Candidatus Roizmaniibacteriota</taxon>
    </lineage>
</organism>
<accession>A0A2M8KTK4</accession>
<dbReference type="AlphaFoldDB" id="A0A2M8KTK4"/>
<dbReference type="PROSITE" id="PS50164">
    <property type="entry name" value="GIY_YIG"/>
    <property type="match status" value="1"/>
</dbReference>
<gene>
    <name evidence="3" type="ORF">COU88_00410</name>
</gene>